<dbReference type="Pfam" id="PF03572">
    <property type="entry name" value="Peptidase_S41"/>
    <property type="match status" value="1"/>
</dbReference>
<dbReference type="Gene3D" id="3.90.226.10">
    <property type="entry name" value="2-enoyl-CoA Hydratase, Chain A, domain 1"/>
    <property type="match status" value="1"/>
</dbReference>
<feature type="domain" description="Tail specific protease" evidence="1">
    <location>
        <begin position="182"/>
        <end position="416"/>
    </location>
</feature>
<dbReference type="Gene3D" id="3.30.750.44">
    <property type="match status" value="1"/>
</dbReference>
<protein>
    <recommendedName>
        <fullName evidence="1">Tail specific protease domain-containing protein</fullName>
    </recommendedName>
</protein>
<dbReference type="InterPro" id="IPR005151">
    <property type="entry name" value="Tail-specific_protease"/>
</dbReference>
<dbReference type="GO" id="GO:0006508">
    <property type="term" value="P:proteolysis"/>
    <property type="evidence" value="ECO:0007669"/>
    <property type="project" value="InterPro"/>
</dbReference>
<dbReference type="GO" id="GO:0008236">
    <property type="term" value="F:serine-type peptidase activity"/>
    <property type="evidence" value="ECO:0007669"/>
    <property type="project" value="InterPro"/>
</dbReference>
<name>A0A265E593_9STAP</name>
<comment type="caution">
    <text evidence="2">The sequence shown here is derived from an EMBL/GenBank/DDBJ whole genome shotgun (WGS) entry which is preliminary data.</text>
</comment>
<organism evidence="2 3">
    <name type="scientific">Salinicoccus roseus</name>
    <dbReference type="NCBI Taxonomy" id="45670"/>
    <lineage>
        <taxon>Bacteria</taxon>
        <taxon>Bacillati</taxon>
        <taxon>Bacillota</taxon>
        <taxon>Bacilli</taxon>
        <taxon>Bacillales</taxon>
        <taxon>Staphylococcaceae</taxon>
        <taxon>Salinicoccus</taxon>
    </lineage>
</organism>
<dbReference type="InterPro" id="IPR029045">
    <property type="entry name" value="ClpP/crotonase-like_dom_sf"/>
</dbReference>
<dbReference type="SUPFAM" id="SSF52096">
    <property type="entry name" value="ClpP/crotonase"/>
    <property type="match status" value="1"/>
</dbReference>
<dbReference type="AlphaFoldDB" id="A0A265E593"/>
<reference evidence="2 3" key="1">
    <citation type="submission" date="2017-07" db="EMBL/GenBank/DDBJ databases">
        <title>Shotgun whole genome sequences of three halophilic bacterial isolates.</title>
        <authorList>
            <person name="Pozzo T."/>
            <person name="Higdon S.M."/>
            <person name="Quillaguaman J."/>
        </authorList>
    </citation>
    <scope>NUCLEOTIDE SEQUENCE [LARGE SCALE GENOMIC DNA]</scope>
    <source>
        <strain evidence="2 3">BU-1</strain>
    </source>
</reference>
<dbReference type="SMART" id="SM00245">
    <property type="entry name" value="TSPc"/>
    <property type="match status" value="1"/>
</dbReference>
<sequence>MIVICLFLIDLVQWVGGNIRQAGKYTERRRRVYKEVFEEVVSIMQNDYAGYIDKKGWDAPELFRRMVEELEEGHDNDQAFIDIVQRYLLAFKDHHVFFIKSEESELKDRDVGFKVRRYEDHLVVVEVLNDDRLEVGQRIGCLDGIPIKELSDRYQRQLYFEADERQKWNELLLNHDTFEIEGEPYTFRHFDKKTYVPVHEGKLLSEDTLIFTFTDFIDNAPVDKVVDEFKEELETVENLIIDIRVNLGGSSFAYHNLLKYIFPEGENELEDDDHVMEFNLTDRNSDWLLELYEEMMAGGSTQLDGMVKFIKANKGDGFVALADDPDFSIKGTRKPSNIIVLTDTYSASAGDAFALTAQSSSKVTIIGRDTLGVLDYANLNIRRYENKFELYYPTSRYSDRKGAVITGRVKPDIHIPWTPEHLEEDIDLKEALGLING</sequence>
<accession>A0A265E593</accession>
<dbReference type="Proteomes" id="UP000216682">
    <property type="component" value="Unassembled WGS sequence"/>
</dbReference>
<dbReference type="EMBL" id="NPEZ01000004">
    <property type="protein sequence ID" value="OZT76743.1"/>
    <property type="molecule type" value="Genomic_DNA"/>
</dbReference>
<evidence type="ECO:0000259" key="1">
    <source>
        <dbReference type="SMART" id="SM00245"/>
    </source>
</evidence>
<evidence type="ECO:0000313" key="3">
    <source>
        <dbReference type="Proteomes" id="UP000216682"/>
    </source>
</evidence>
<evidence type="ECO:0000313" key="2">
    <source>
        <dbReference type="EMBL" id="OZT76743.1"/>
    </source>
</evidence>
<proteinExistence type="predicted"/>
<gene>
    <name evidence="2" type="ORF">CFN03_09780</name>
</gene>
<dbReference type="RefSeq" id="WP_094906865.1">
    <property type="nucleotide sequence ID" value="NZ_NPEZ01000004.1"/>
</dbReference>